<organism evidence="1 2">
    <name type="scientific">Stieleria magnilauensis</name>
    <dbReference type="NCBI Taxonomy" id="2527963"/>
    <lineage>
        <taxon>Bacteria</taxon>
        <taxon>Pseudomonadati</taxon>
        <taxon>Planctomycetota</taxon>
        <taxon>Planctomycetia</taxon>
        <taxon>Pirellulales</taxon>
        <taxon>Pirellulaceae</taxon>
        <taxon>Stieleria</taxon>
    </lineage>
</organism>
<dbReference type="Proteomes" id="UP000318081">
    <property type="component" value="Chromosome"/>
</dbReference>
<protein>
    <recommendedName>
        <fullName evidence="3">DinB superfamily protein</fullName>
    </recommendedName>
</protein>
<dbReference type="SUPFAM" id="SSF109854">
    <property type="entry name" value="DinB/YfiT-like putative metalloenzymes"/>
    <property type="match status" value="1"/>
</dbReference>
<dbReference type="EMBL" id="CP036432">
    <property type="protein sequence ID" value="QDV81187.1"/>
    <property type="molecule type" value="Genomic_DNA"/>
</dbReference>
<dbReference type="RefSeq" id="WP_419580812.1">
    <property type="nucleotide sequence ID" value="NZ_CP036432.1"/>
</dbReference>
<evidence type="ECO:0000313" key="2">
    <source>
        <dbReference type="Proteomes" id="UP000318081"/>
    </source>
</evidence>
<sequence>MNHLNHVIGNVIAASARLGLGYAERMLTDVRPDQFARFATADGQVVESNHPCFILGHLSLYPERVVTELGKDASAIRPSETFNKVFSKDAKCVDDVDGTLYPSMDEVVAAFRSGYEKAIETVEQAVDDSFLVENPNEAMRAKFPSMASAHAFYLGGHIMLHMGQFSAWRRMMGLGPA</sequence>
<dbReference type="InterPro" id="IPR034660">
    <property type="entry name" value="DinB/YfiT-like"/>
</dbReference>
<keyword evidence="2" id="KW-1185">Reference proteome</keyword>
<evidence type="ECO:0008006" key="3">
    <source>
        <dbReference type="Google" id="ProtNLM"/>
    </source>
</evidence>
<dbReference type="Gene3D" id="1.20.120.450">
    <property type="entry name" value="dinb family like domain"/>
    <property type="match status" value="1"/>
</dbReference>
<accession>A0ABX5XGR6</accession>
<name>A0ABX5XGR6_9BACT</name>
<evidence type="ECO:0000313" key="1">
    <source>
        <dbReference type="EMBL" id="QDV81187.1"/>
    </source>
</evidence>
<gene>
    <name evidence="1" type="ORF">TBK1r_01020</name>
</gene>
<proteinExistence type="predicted"/>
<reference evidence="1 2" key="1">
    <citation type="submission" date="2019-02" db="EMBL/GenBank/DDBJ databases">
        <title>Deep-cultivation of Planctomycetes and their phenomic and genomic characterization uncovers novel biology.</title>
        <authorList>
            <person name="Wiegand S."/>
            <person name="Jogler M."/>
            <person name="Boedeker C."/>
            <person name="Pinto D."/>
            <person name="Vollmers J."/>
            <person name="Rivas-Marin E."/>
            <person name="Kohn T."/>
            <person name="Peeters S.H."/>
            <person name="Heuer A."/>
            <person name="Rast P."/>
            <person name="Oberbeckmann S."/>
            <person name="Bunk B."/>
            <person name="Jeske O."/>
            <person name="Meyerdierks A."/>
            <person name="Storesund J.E."/>
            <person name="Kallscheuer N."/>
            <person name="Luecker S."/>
            <person name="Lage O.M."/>
            <person name="Pohl T."/>
            <person name="Merkel B.J."/>
            <person name="Hornburger P."/>
            <person name="Mueller R.-W."/>
            <person name="Bruemmer F."/>
            <person name="Labrenz M."/>
            <person name="Spormann A.M."/>
            <person name="Op den Camp H."/>
            <person name="Overmann J."/>
            <person name="Amann R."/>
            <person name="Jetten M.S.M."/>
            <person name="Mascher T."/>
            <person name="Medema M.H."/>
            <person name="Devos D.P."/>
            <person name="Kaster A.-K."/>
            <person name="Ovreas L."/>
            <person name="Rohde M."/>
            <person name="Galperin M.Y."/>
            <person name="Jogler C."/>
        </authorList>
    </citation>
    <scope>NUCLEOTIDE SEQUENCE [LARGE SCALE GENOMIC DNA]</scope>
    <source>
        <strain evidence="1 2">TBK1r</strain>
    </source>
</reference>